<gene>
    <name evidence="1" type="ORF">EIB73_07315</name>
</gene>
<dbReference type="EMBL" id="CP034159">
    <property type="protein sequence ID" value="AZI32992.1"/>
    <property type="molecule type" value="Genomic_DNA"/>
</dbReference>
<proteinExistence type="predicted"/>
<protein>
    <submittedName>
        <fullName evidence="1">Uncharacterized protein</fullName>
    </submittedName>
</protein>
<reference evidence="2" key="1">
    <citation type="submission" date="2018-11" db="EMBL/GenBank/DDBJ databases">
        <title>Proposal to divide the Flavobacteriaceae and reorganize its genera based on Amino Acid Identity values calculated from whole genome sequences.</title>
        <authorList>
            <person name="Nicholson A.C."/>
            <person name="Gulvik C.A."/>
            <person name="Whitney A.M."/>
            <person name="Humrighouse B.W."/>
            <person name="Bell M."/>
            <person name="Holmes B."/>
            <person name="Steigerwalt A.G."/>
            <person name="Villarma A."/>
            <person name="Sheth M."/>
            <person name="Batra D."/>
            <person name="Pryor J."/>
            <person name="Bernardet J.-F."/>
            <person name="Hugo C."/>
            <person name="Kampfer P."/>
            <person name="Newman J.D."/>
            <person name="McQuiston J.R."/>
        </authorList>
    </citation>
    <scope>NUCLEOTIDE SEQUENCE [LARGE SCALE GENOMIC DNA]</scope>
    <source>
        <strain evidence="2">G0081</strain>
    </source>
</reference>
<evidence type="ECO:0000313" key="2">
    <source>
        <dbReference type="Proteomes" id="UP000270185"/>
    </source>
</evidence>
<dbReference type="OrthoDB" id="1433702at2"/>
<keyword evidence="2" id="KW-1185">Reference proteome</keyword>
<sequence>METIDLIKELKQNILHIDSTESLDDLKESEFYEFEIMDAVFQYCLKNKYSTEGFPEKYQDLLDSEDEDFQDFLDFSVKSYYVYKVSLQQNDVFKMVKLYCNDSEVVYSDQDCRNDILVAIKILEQEGVTLVFNPDLFVNIPLFRPKLPG</sequence>
<name>A0A3G8XHX9_9FLAO</name>
<dbReference type="Proteomes" id="UP000270185">
    <property type="component" value="Chromosome"/>
</dbReference>
<organism evidence="1 2">
    <name type="scientific">Kaistella carnis</name>
    <dbReference type="NCBI Taxonomy" id="1241979"/>
    <lineage>
        <taxon>Bacteria</taxon>
        <taxon>Pseudomonadati</taxon>
        <taxon>Bacteroidota</taxon>
        <taxon>Flavobacteriia</taxon>
        <taxon>Flavobacteriales</taxon>
        <taxon>Weeksellaceae</taxon>
        <taxon>Chryseobacterium group</taxon>
        <taxon>Kaistella</taxon>
    </lineage>
</organism>
<accession>A0A3G8XHX9</accession>
<dbReference type="RefSeq" id="WP_125023992.1">
    <property type="nucleotide sequence ID" value="NZ_CP034159.1"/>
</dbReference>
<evidence type="ECO:0000313" key="1">
    <source>
        <dbReference type="EMBL" id="AZI32992.1"/>
    </source>
</evidence>
<dbReference type="AlphaFoldDB" id="A0A3G8XHX9"/>
<dbReference type="KEGG" id="ccas:EIB73_07315"/>